<protein>
    <submittedName>
        <fullName evidence="1">Uncharacterized protein</fullName>
    </submittedName>
</protein>
<dbReference type="Proteomes" id="UP000076154">
    <property type="component" value="Unassembled WGS sequence"/>
</dbReference>
<proteinExistence type="predicted"/>
<evidence type="ECO:0000313" key="2">
    <source>
        <dbReference type="Proteomes" id="UP000076154"/>
    </source>
</evidence>
<dbReference type="EMBL" id="LUEZ02000046">
    <property type="protein sequence ID" value="RDB23318.1"/>
    <property type="molecule type" value="Genomic_DNA"/>
</dbReference>
<gene>
    <name evidence="1" type="ORF">Hypma_009402</name>
</gene>
<organism evidence="1 2">
    <name type="scientific">Hypsizygus marmoreus</name>
    <name type="common">White beech mushroom</name>
    <name type="synonym">Agaricus marmoreus</name>
    <dbReference type="NCBI Taxonomy" id="39966"/>
    <lineage>
        <taxon>Eukaryota</taxon>
        <taxon>Fungi</taxon>
        <taxon>Dikarya</taxon>
        <taxon>Basidiomycota</taxon>
        <taxon>Agaricomycotina</taxon>
        <taxon>Agaricomycetes</taxon>
        <taxon>Agaricomycetidae</taxon>
        <taxon>Agaricales</taxon>
        <taxon>Tricholomatineae</taxon>
        <taxon>Lyophyllaceae</taxon>
        <taxon>Hypsizygus</taxon>
    </lineage>
</organism>
<sequence length="211" mass="24369">MRTVPFVRGRSISPELMTLSDSRREMHQYTHVAASPEIYTAFDSIFSDSHLFRASDTNTDSMNDMQRMGQLHPYSSGFMAVKARTPRIQRCPANGEKWVTLRDPVWSIDSYRCSREAEIRFVIHMSCKAIQLMGRHGLQANIPRFLADRLSIVLEDRLHIRYVRWSLMGALRRSEIPTSVSNRGIFISRPLTNRVGLNYAGMFTFAEFEFV</sequence>
<reference evidence="1" key="1">
    <citation type="submission" date="2018-04" db="EMBL/GenBank/DDBJ databases">
        <title>Whole genome sequencing of Hypsizygus marmoreus.</title>
        <authorList>
            <person name="Choi I.-G."/>
            <person name="Min B."/>
            <person name="Kim J.-G."/>
            <person name="Kim S."/>
            <person name="Oh Y.-L."/>
            <person name="Kong W.-S."/>
            <person name="Park H."/>
            <person name="Jeong J."/>
            <person name="Song E.-S."/>
        </authorList>
    </citation>
    <scope>NUCLEOTIDE SEQUENCE [LARGE SCALE GENOMIC DNA]</scope>
    <source>
        <strain evidence="1">51987-8</strain>
    </source>
</reference>
<name>A0A369JN80_HYPMA</name>
<comment type="caution">
    <text evidence="1">The sequence shown here is derived from an EMBL/GenBank/DDBJ whole genome shotgun (WGS) entry which is preliminary data.</text>
</comment>
<dbReference type="InParanoid" id="A0A369JN80"/>
<keyword evidence="2" id="KW-1185">Reference proteome</keyword>
<accession>A0A369JN80</accession>
<dbReference type="AlphaFoldDB" id="A0A369JN80"/>
<evidence type="ECO:0000313" key="1">
    <source>
        <dbReference type="EMBL" id="RDB23318.1"/>
    </source>
</evidence>